<proteinExistence type="predicted"/>
<dbReference type="Proteomes" id="UP001530315">
    <property type="component" value="Unassembled WGS sequence"/>
</dbReference>
<dbReference type="PANTHER" id="PTHR21027:SF1">
    <property type="entry name" value="TRNA-SPLICING ENDONUCLEASE SUBUNIT SEN54"/>
    <property type="match status" value="1"/>
</dbReference>
<accession>A0ABD3NJU5</accession>
<evidence type="ECO:0008006" key="4">
    <source>
        <dbReference type="Google" id="ProtNLM"/>
    </source>
</evidence>
<dbReference type="PANTHER" id="PTHR21027">
    <property type="entry name" value="TRNA-SPLICING ENDONUCLEASE SUBUNIT SEN54"/>
    <property type="match status" value="1"/>
</dbReference>
<evidence type="ECO:0000313" key="2">
    <source>
        <dbReference type="EMBL" id="KAL3776097.1"/>
    </source>
</evidence>
<gene>
    <name evidence="2" type="ORF">ACHAW5_002749</name>
</gene>
<dbReference type="EMBL" id="JALLAZ020001371">
    <property type="protein sequence ID" value="KAL3776097.1"/>
    <property type="molecule type" value="Genomic_DNA"/>
</dbReference>
<dbReference type="AlphaFoldDB" id="A0ABD3NJU5"/>
<sequence length="415" mass="46010">MNKISPRRWAEDVEGADLTIPWGIYIPPSIIAHEKRNIVAQTLINDAIPNNGQHHGGYVRIVDAKGKSFPCGFSRPVGHVIEAVVTGKKRNRFEMGGIKASTCKVPDELGRESEVVQRKKTITEERLHPEEALYLHLRGLLRIVSSHSEESEASERKEINRTLTTHDLFCNVLPDSNIPLAAYLAYAHLRAQGYILIRYTEQRMKLLCSLKNSSERPNQSSTLKETIQANHIVFSSTNVKETKPEESANISERRPINVDREVTSRSDEKCSSGDDGMFTTSSEERFRTRTLRLKLSDDVATAPPPCVVSLEGNECVRRPEIRLAYYAYNPNAHFKRSNPGLPDFGVAVMPFNDNQPSFDTLNSLVSMCEGAEDIGNTKSGIPLRVVTVADGGAVIAFGVTNGEVPSINQPKKGDS</sequence>
<evidence type="ECO:0000256" key="1">
    <source>
        <dbReference type="SAM" id="MobiDB-lite"/>
    </source>
</evidence>
<comment type="caution">
    <text evidence="2">The sequence shown here is derived from an EMBL/GenBank/DDBJ whole genome shotgun (WGS) entry which is preliminary data.</text>
</comment>
<organism evidence="2 3">
    <name type="scientific">Stephanodiscus triporus</name>
    <dbReference type="NCBI Taxonomy" id="2934178"/>
    <lineage>
        <taxon>Eukaryota</taxon>
        <taxon>Sar</taxon>
        <taxon>Stramenopiles</taxon>
        <taxon>Ochrophyta</taxon>
        <taxon>Bacillariophyta</taxon>
        <taxon>Coscinodiscophyceae</taxon>
        <taxon>Thalassiosirophycidae</taxon>
        <taxon>Stephanodiscales</taxon>
        <taxon>Stephanodiscaceae</taxon>
        <taxon>Stephanodiscus</taxon>
    </lineage>
</organism>
<keyword evidence="3" id="KW-1185">Reference proteome</keyword>
<protein>
    <recommendedName>
        <fullName evidence="4">tRNA-splicing endonuclease subunit Sen54 N-terminal domain-containing protein</fullName>
    </recommendedName>
</protein>
<feature type="region of interest" description="Disordered" evidence="1">
    <location>
        <begin position="260"/>
        <end position="279"/>
    </location>
</feature>
<reference evidence="2 3" key="1">
    <citation type="submission" date="2024-10" db="EMBL/GenBank/DDBJ databases">
        <title>Updated reference genomes for cyclostephanoid diatoms.</title>
        <authorList>
            <person name="Roberts W.R."/>
            <person name="Alverson A.J."/>
        </authorList>
    </citation>
    <scope>NUCLEOTIDE SEQUENCE [LARGE SCALE GENOMIC DNA]</scope>
    <source>
        <strain evidence="2 3">AJA276-08</strain>
    </source>
</reference>
<name>A0ABD3NJU5_9STRA</name>
<feature type="compositionally biased region" description="Basic and acidic residues" evidence="1">
    <location>
        <begin position="260"/>
        <end position="272"/>
    </location>
</feature>
<evidence type="ECO:0000313" key="3">
    <source>
        <dbReference type="Proteomes" id="UP001530315"/>
    </source>
</evidence>
<dbReference type="InterPro" id="IPR024337">
    <property type="entry name" value="tRNA_splic_suSen54"/>
</dbReference>